<accession>B9RJJ7</accession>
<evidence type="ECO:0000256" key="1">
    <source>
        <dbReference type="SAM" id="Phobius"/>
    </source>
</evidence>
<name>B9RJJ7_RICCO</name>
<evidence type="ECO:0000313" key="3">
    <source>
        <dbReference type="Proteomes" id="UP000008311"/>
    </source>
</evidence>
<dbReference type="InParanoid" id="B9RJJ7"/>
<feature type="transmembrane region" description="Helical" evidence="1">
    <location>
        <begin position="71"/>
        <end position="96"/>
    </location>
</feature>
<reference evidence="3" key="1">
    <citation type="journal article" date="2010" name="Nat. Biotechnol.">
        <title>Draft genome sequence of the oilseed species Ricinus communis.</title>
        <authorList>
            <person name="Chan A.P."/>
            <person name="Crabtree J."/>
            <person name="Zhao Q."/>
            <person name="Lorenzi H."/>
            <person name="Orvis J."/>
            <person name="Puiu D."/>
            <person name="Melake-Berhan A."/>
            <person name="Jones K.M."/>
            <person name="Redman J."/>
            <person name="Chen G."/>
            <person name="Cahoon E.B."/>
            <person name="Gedil M."/>
            <person name="Stanke M."/>
            <person name="Haas B.J."/>
            <person name="Wortman J.R."/>
            <person name="Fraser-Liggett C.M."/>
            <person name="Ravel J."/>
            <person name="Rabinowicz P.D."/>
        </authorList>
    </citation>
    <scope>NUCLEOTIDE SEQUENCE [LARGE SCALE GENOMIC DNA]</scope>
    <source>
        <strain evidence="3">cv. Hale</strain>
    </source>
</reference>
<keyword evidence="1" id="KW-1133">Transmembrane helix</keyword>
<dbReference type="OMA" id="MNRIKLC"/>
<sequence length="101" mass="11472">MEMTDEAARSEITRRCAKAAFLLHSLKSSPNRHSKTSINGEDEEMDLMVKQIGDLKMKLARERTKNKRIKLCGLMEVILQVMMLLCFSTLLLVLAFNSPSN</sequence>
<organism evidence="2 3">
    <name type="scientific">Ricinus communis</name>
    <name type="common">Castor bean</name>
    <dbReference type="NCBI Taxonomy" id="3988"/>
    <lineage>
        <taxon>Eukaryota</taxon>
        <taxon>Viridiplantae</taxon>
        <taxon>Streptophyta</taxon>
        <taxon>Embryophyta</taxon>
        <taxon>Tracheophyta</taxon>
        <taxon>Spermatophyta</taxon>
        <taxon>Magnoliopsida</taxon>
        <taxon>eudicotyledons</taxon>
        <taxon>Gunneridae</taxon>
        <taxon>Pentapetalae</taxon>
        <taxon>rosids</taxon>
        <taxon>fabids</taxon>
        <taxon>Malpighiales</taxon>
        <taxon>Euphorbiaceae</taxon>
        <taxon>Acalyphoideae</taxon>
        <taxon>Acalypheae</taxon>
        <taxon>Ricinus</taxon>
    </lineage>
</organism>
<proteinExistence type="predicted"/>
<dbReference type="Proteomes" id="UP000008311">
    <property type="component" value="Unassembled WGS sequence"/>
</dbReference>
<dbReference type="AlphaFoldDB" id="B9RJJ7"/>
<dbReference type="EMBL" id="EQ973783">
    <property type="protein sequence ID" value="EEF48499.1"/>
    <property type="molecule type" value="Genomic_DNA"/>
</dbReference>
<evidence type="ECO:0000313" key="2">
    <source>
        <dbReference type="EMBL" id="EEF48499.1"/>
    </source>
</evidence>
<gene>
    <name evidence="2" type="ORF">RCOM_1035170</name>
</gene>
<dbReference type="OrthoDB" id="1304155at2759"/>
<dbReference type="eggNOG" id="ENOG502SAGR">
    <property type="taxonomic scope" value="Eukaryota"/>
</dbReference>
<keyword evidence="3" id="KW-1185">Reference proteome</keyword>
<keyword evidence="1" id="KW-0812">Transmembrane</keyword>
<protein>
    <submittedName>
        <fullName evidence="2">Uncharacterized protein</fullName>
    </submittedName>
</protein>
<keyword evidence="1" id="KW-0472">Membrane</keyword>